<evidence type="ECO:0000256" key="1">
    <source>
        <dbReference type="ARBA" id="ARBA00004771"/>
    </source>
</evidence>
<accession>A0A3G9J457</accession>
<dbReference type="NCBIfam" id="TIGR02946">
    <property type="entry name" value="acyl_WS_DGAT"/>
    <property type="match status" value="1"/>
</dbReference>
<gene>
    <name evidence="14" type="ORF">Back2_27050</name>
</gene>
<dbReference type="EC" id="2.3.1.20" evidence="4 11"/>
<reference evidence="14 15" key="1">
    <citation type="submission" date="2018-11" db="EMBL/GenBank/DDBJ databases">
        <title>Complete genome sequence of Nocardioides baekrokdamisoli strain KCTC 39748.</title>
        <authorList>
            <person name="Kang S.W."/>
            <person name="Lee K.C."/>
            <person name="Kim K.K."/>
            <person name="Kim J.S."/>
            <person name="Kim D.S."/>
            <person name="Ko S.H."/>
            <person name="Yang S.H."/>
            <person name="Shin Y.K."/>
            <person name="Lee J.S."/>
        </authorList>
    </citation>
    <scope>NUCLEOTIDE SEQUENCE [LARGE SCALE GENOMIC DNA]</scope>
    <source>
        <strain evidence="14 15">KCTC 39748</strain>
    </source>
</reference>
<feature type="domain" description="O-acyltransferase WSD1-like N-terminal" evidence="12">
    <location>
        <begin position="4"/>
        <end position="268"/>
    </location>
</feature>
<keyword evidence="6 11" id="KW-0808">Transferase</keyword>
<evidence type="ECO:0000313" key="14">
    <source>
        <dbReference type="EMBL" id="BBH18418.1"/>
    </source>
</evidence>
<comment type="pathway">
    <text evidence="2">Lipid metabolism.</text>
</comment>
<comment type="pathway">
    <text evidence="1 11">Glycerolipid metabolism; triacylglycerol biosynthesis.</text>
</comment>
<dbReference type="UniPathway" id="UPA00282"/>
<dbReference type="GO" id="GO:0005886">
    <property type="term" value="C:plasma membrane"/>
    <property type="evidence" value="ECO:0007669"/>
    <property type="project" value="TreeGrafter"/>
</dbReference>
<comment type="catalytic activity">
    <reaction evidence="10 11">
        <text>an acyl-CoA + a 1,2-diacyl-sn-glycerol = a triacyl-sn-glycerol + CoA</text>
        <dbReference type="Rhea" id="RHEA:10868"/>
        <dbReference type="ChEBI" id="CHEBI:17815"/>
        <dbReference type="ChEBI" id="CHEBI:57287"/>
        <dbReference type="ChEBI" id="CHEBI:58342"/>
        <dbReference type="ChEBI" id="CHEBI:64615"/>
        <dbReference type="EC" id="2.3.1.20"/>
    </reaction>
</comment>
<dbReference type="RefSeq" id="WP_125569726.1">
    <property type="nucleotide sequence ID" value="NZ_AP019307.1"/>
</dbReference>
<keyword evidence="8 11" id="KW-0443">Lipid metabolism</keyword>
<evidence type="ECO:0000256" key="4">
    <source>
        <dbReference type="ARBA" id="ARBA00013244"/>
    </source>
</evidence>
<dbReference type="InterPro" id="IPR014292">
    <property type="entry name" value="Acyl_transf_WS/DGAT"/>
</dbReference>
<evidence type="ECO:0000313" key="15">
    <source>
        <dbReference type="Proteomes" id="UP000271573"/>
    </source>
</evidence>
<keyword evidence="15" id="KW-1185">Reference proteome</keyword>
<dbReference type="GO" id="GO:0019432">
    <property type="term" value="P:triglyceride biosynthetic process"/>
    <property type="evidence" value="ECO:0007669"/>
    <property type="project" value="UniProtKB-UniPathway"/>
</dbReference>
<keyword evidence="5 11" id="KW-0444">Lipid biosynthesis</keyword>
<dbReference type="GO" id="GO:0051701">
    <property type="term" value="P:biological process involved in interaction with host"/>
    <property type="evidence" value="ECO:0007669"/>
    <property type="project" value="TreeGrafter"/>
</dbReference>
<dbReference type="EMBL" id="AP019307">
    <property type="protein sequence ID" value="BBH18418.1"/>
    <property type="molecule type" value="Genomic_DNA"/>
</dbReference>
<dbReference type="AlphaFoldDB" id="A0A3G9J457"/>
<organism evidence="14 15">
    <name type="scientific">Nocardioides baekrokdamisoli</name>
    <dbReference type="NCBI Taxonomy" id="1804624"/>
    <lineage>
        <taxon>Bacteria</taxon>
        <taxon>Bacillati</taxon>
        <taxon>Actinomycetota</taxon>
        <taxon>Actinomycetes</taxon>
        <taxon>Propionibacteriales</taxon>
        <taxon>Nocardioidaceae</taxon>
        <taxon>Nocardioides</taxon>
    </lineage>
</organism>
<dbReference type="InterPro" id="IPR004255">
    <property type="entry name" value="O-acyltransferase_WSD1_N"/>
</dbReference>
<evidence type="ECO:0000256" key="5">
    <source>
        <dbReference type="ARBA" id="ARBA00022516"/>
    </source>
</evidence>
<dbReference type="OrthoDB" id="9810950at2"/>
<dbReference type="InterPro" id="IPR045034">
    <property type="entry name" value="O-acyltransferase_WSD1-like"/>
</dbReference>
<dbReference type="GO" id="GO:0004144">
    <property type="term" value="F:diacylglycerol O-acyltransferase activity"/>
    <property type="evidence" value="ECO:0007669"/>
    <property type="project" value="UniProtKB-EC"/>
</dbReference>
<evidence type="ECO:0000256" key="6">
    <source>
        <dbReference type="ARBA" id="ARBA00022679"/>
    </source>
</evidence>
<evidence type="ECO:0000259" key="12">
    <source>
        <dbReference type="Pfam" id="PF03007"/>
    </source>
</evidence>
<evidence type="ECO:0000256" key="9">
    <source>
        <dbReference type="ARBA" id="ARBA00023315"/>
    </source>
</evidence>
<dbReference type="KEGG" id="nbe:Back2_27050"/>
<dbReference type="InterPro" id="IPR009721">
    <property type="entry name" value="O-acyltransferase_WSD1_C"/>
</dbReference>
<keyword evidence="9 11" id="KW-0012">Acyltransferase</keyword>
<dbReference type="GO" id="GO:0006071">
    <property type="term" value="P:glycerol metabolic process"/>
    <property type="evidence" value="ECO:0007669"/>
    <property type="project" value="UniProtKB-KW"/>
</dbReference>
<dbReference type="Proteomes" id="UP000271573">
    <property type="component" value="Chromosome"/>
</dbReference>
<evidence type="ECO:0000259" key="13">
    <source>
        <dbReference type="Pfam" id="PF06974"/>
    </source>
</evidence>
<dbReference type="GO" id="GO:0001666">
    <property type="term" value="P:response to hypoxia"/>
    <property type="evidence" value="ECO:0007669"/>
    <property type="project" value="TreeGrafter"/>
</dbReference>
<dbReference type="Pfam" id="PF06974">
    <property type="entry name" value="WS_DGAT_C"/>
    <property type="match status" value="1"/>
</dbReference>
<evidence type="ECO:0000256" key="3">
    <source>
        <dbReference type="ARBA" id="ARBA00009587"/>
    </source>
</evidence>
<evidence type="ECO:0000256" key="10">
    <source>
        <dbReference type="ARBA" id="ARBA00048109"/>
    </source>
</evidence>
<feature type="domain" description="O-acyltransferase WSD1 C-terminal" evidence="13">
    <location>
        <begin position="309"/>
        <end position="458"/>
    </location>
</feature>
<dbReference type="PANTHER" id="PTHR31650">
    <property type="entry name" value="O-ACYLTRANSFERASE (WSD1-LIKE) FAMILY PROTEIN"/>
    <property type="match status" value="1"/>
</dbReference>
<evidence type="ECO:0000256" key="7">
    <source>
        <dbReference type="ARBA" id="ARBA00022798"/>
    </source>
</evidence>
<dbReference type="Pfam" id="PF03007">
    <property type="entry name" value="WS_DGAT_cat"/>
    <property type="match status" value="1"/>
</dbReference>
<proteinExistence type="inferred from homology"/>
<sequence>MDRLSGLDASFLYLEDNAQLMHVCGLIVIDPTTIPGGYSFEAFKTELGRRVRPIPMFHRKLKFVPGRLDHPVWVEDVDFDIERQVHRVALPAPGGRDELSELAGHIAGLPLDRTRPLWEMWVIEGLESGHMAVMSKMHHASVDGVSGANMISYLCSLEPDAPPLDPGATAGASMRVPGDGELIARAVGNTLAKPVNFVKMLAPTAAILVTSARRASEGKAMAAPLTAPRTSFNGNITGHRSIAYTKMSLAKIKEIRHAVEGATVNDVVLAVSGGALRRYLEERGELPTTSLLATVPVSVRSESEGGGSNKVSSLFTRLRTDLEDPAERIQEIAKSNVNAKEHHAAIPADTLQDWAQFAAPRVFGLATRAVSSFRLADRGPVIHNLVISNVPGPPVPLYFMGGRIEALYPLGPIFHGAGLNITVMSNNGIMDVGIIACQELMPRAWDLADSFPEELEAMHKAIVG</sequence>
<evidence type="ECO:0000256" key="11">
    <source>
        <dbReference type="RuleBase" id="RU361241"/>
    </source>
</evidence>
<dbReference type="SUPFAM" id="SSF52777">
    <property type="entry name" value="CoA-dependent acyltransferases"/>
    <property type="match status" value="1"/>
</dbReference>
<dbReference type="PANTHER" id="PTHR31650:SF1">
    <property type="entry name" value="WAX ESTER SYNTHASE_DIACYLGLYCEROL ACYLTRANSFERASE 4-RELATED"/>
    <property type="match status" value="1"/>
</dbReference>
<comment type="similarity">
    <text evidence="3 11">Belongs to the long-chain O-acyltransferase family.</text>
</comment>
<dbReference type="GO" id="GO:0071731">
    <property type="term" value="P:response to nitric oxide"/>
    <property type="evidence" value="ECO:0007669"/>
    <property type="project" value="TreeGrafter"/>
</dbReference>
<name>A0A3G9J457_9ACTN</name>
<protein>
    <recommendedName>
        <fullName evidence="4 11">Diacylglycerol O-acyltransferase</fullName>
        <ecNumber evidence="4 11">2.3.1.20</ecNumber>
    </recommendedName>
</protein>
<evidence type="ECO:0000256" key="2">
    <source>
        <dbReference type="ARBA" id="ARBA00005189"/>
    </source>
</evidence>
<evidence type="ECO:0000256" key="8">
    <source>
        <dbReference type="ARBA" id="ARBA00023098"/>
    </source>
</evidence>
<keyword evidence="7 11" id="KW-0319">Glycerol metabolism</keyword>